<keyword evidence="5" id="KW-0408">Iron</keyword>
<dbReference type="EC" id="4.2.99.18" evidence="8"/>
<dbReference type="InterPro" id="IPR023170">
    <property type="entry name" value="HhH_base_excis_C"/>
</dbReference>
<comment type="catalytic activity">
    <reaction evidence="8">
        <text>2'-deoxyribonucleotide-(2'-deoxyribose 5'-phosphate)-2'-deoxyribonucleotide-DNA = a 3'-end 2'-deoxyribonucleotide-(2,3-dehydro-2,3-deoxyribose 5'-phosphate)-DNA + a 5'-end 5'-phospho-2'-deoxyribonucleoside-DNA + H(+)</text>
        <dbReference type="Rhea" id="RHEA:66592"/>
        <dbReference type="Rhea" id="RHEA-COMP:13180"/>
        <dbReference type="Rhea" id="RHEA-COMP:16897"/>
        <dbReference type="Rhea" id="RHEA-COMP:17067"/>
        <dbReference type="ChEBI" id="CHEBI:15378"/>
        <dbReference type="ChEBI" id="CHEBI:136412"/>
        <dbReference type="ChEBI" id="CHEBI:157695"/>
        <dbReference type="ChEBI" id="CHEBI:167181"/>
        <dbReference type="EC" id="4.2.99.18"/>
    </reaction>
</comment>
<keyword evidence="8" id="KW-0238">DNA-binding</keyword>
<dbReference type="InterPro" id="IPR011257">
    <property type="entry name" value="DNA_glycosylase"/>
</dbReference>
<keyword evidence="10" id="KW-0540">Nuclease</keyword>
<dbReference type="SUPFAM" id="SSF48150">
    <property type="entry name" value="DNA-glycosylase"/>
    <property type="match status" value="1"/>
</dbReference>
<evidence type="ECO:0000256" key="6">
    <source>
        <dbReference type="ARBA" id="ARBA00023014"/>
    </source>
</evidence>
<comment type="caution">
    <text evidence="10">The sequence shown here is derived from an EMBL/GenBank/DDBJ whole genome shotgun (WGS) entry which is preliminary data.</text>
</comment>
<dbReference type="InterPro" id="IPR005759">
    <property type="entry name" value="Nth"/>
</dbReference>
<dbReference type="HAMAP" id="MF_00942">
    <property type="entry name" value="Nth"/>
    <property type="match status" value="1"/>
</dbReference>
<feature type="domain" description="HhH-GPD" evidence="9">
    <location>
        <begin position="39"/>
        <end position="186"/>
    </location>
</feature>
<accession>A0ABU1K980</accession>
<evidence type="ECO:0000256" key="5">
    <source>
        <dbReference type="ARBA" id="ARBA00023004"/>
    </source>
</evidence>
<comment type="similarity">
    <text evidence="8">Belongs to the Nth/MutY family.</text>
</comment>
<dbReference type="GO" id="GO:0140078">
    <property type="term" value="F:class I DNA-(apurinic or apyrimidinic site) endonuclease activity"/>
    <property type="evidence" value="ECO:0007669"/>
    <property type="project" value="UniProtKB-EC"/>
</dbReference>
<comment type="cofactor">
    <cofactor evidence="8">
        <name>[4Fe-4S] cluster</name>
        <dbReference type="ChEBI" id="CHEBI:49883"/>
    </cofactor>
    <text evidence="8">Binds 1 [4Fe-4S] cluster.</text>
</comment>
<keyword evidence="7 8" id="KW-0326">Glycosidase</keyword>
<sequence>MTKQEKVEFVINTLNEIYPEIPIPLDHKDPYTLLIAVLLSAQSTDVKVNQITPLLFEKASTPQEMVKLSVEEIREIIKPVGLSPMKSKGIHGLSKIILEKYKGEVPASFEALESFPAVGHKTASVVMSQAFNVPAFPVDTHIHRLMYRWNLSNGKSVSQTEKDAKRLFPKELWNKLHLQIIWYGREYSPARGWKLENDIITKTIGRKSVLNAYKKK</sequence>
<proteinExistence type="inferred from homology"/>
<evidence type="ECO:0000259" key="9">
    <source>
        <dbReference type="SMART" id="SM00478"/>
    </source>
</evidence>
<dbReference type="PIRSF" id="PIRSF001435">
    <property type="entry name" value="Nth"/>
    <property type="match status" value="1"/>
</dbReference>
<dbReference type="Gene3D" id="1.10.340.30">
    <property type="entry name" value="Hypothetical protein, domain 2"/>
    <property type="match status" value="1"/>
</dbReference>
<dbReference type="Proteomes" id="UP001257659">
    <property type="component" value="Unassembled WGS sequence"/>
</dbReference>
<dbReference type="PANTHER" id="PTHR10359">
    <property type="entry name" value="A/G-SPECIFIC ADENINE GLYCOSYLASE/ENDONUCLEASE III"/>
    <property type="match status" value="1"/>
</dbReference>
<name>A0ABU1K980_9FLAO</name>
<evidence type="ECO:0000256" key="7">
    <source>
        <dbReference type="ARBA" id="ARBA00023295"/>
    </source>
</evidence>
<keyword evidence="10" id="KW-0255">Endonuclease</keyword>
<dbReference type="PANTHER" id="PTHR10359:SF18">
    <property type="entry name" value="ENDONUCLEASE III"/>
    <property type="match status" value="1"/>
</dbReference>
<evidence type="ECO:0000256" key="2">
    <source>
        <dbReference type="ARBA" id="ARBA00022723"/>
    </source>
</evidence>
<keyword evidence="3 8" id="KW-0227">DNA damage</keyword>
<dbReference type="RefSeq" id="WP_309730512.1">
    <property type="nucleotide sequence ID" value="NZ_JAVDQA010000011.1"/>
</dbReference>
<evidence type="ECO:0000313" key="11">
    <source>
        <dbReference type="Proteomes" id="UP001257659"/>
    </source>
</evidence>
<dbReference type="Pfam" id="PF00730">
    <property type="entry name" value="HhH-GPD"/>
    <property type="match status" value="1"/>
</dbReference>
<comment type="function">
    <text evidence="8">DNA repair enzyme that has both DNA N-glycosylase activity and AP-lyase activity. The DNA N-glycosylase activity releases various damaged pyrimidines from DNA by cleaving the N-glycosidic bond, leaving an AP (apurinic/apyrimidinic) site. The AP-lyase activity cleaves the phosphodiester bond 3' to the AP site by a beta-elimination, leaving a 3'-terminal unsaturated sugar and a product with a terminal 5'-phosphate.</text>
</comment>
<evidence type="ECO:0000256" key="4">
    <source>
        <dbReference type="ARBA" id="ARBA00022801"/>
    </source>
</evidence>
<dbReference type="Gene3D" id="1.10.1670.10">
    <property type="entry name" value="Helix-hairpin-Helix base-excision DNA repair enzymes (C-terminal)"/>
    <property type="match status" value="1"/>
</dbReference>
<dbReference type="EMBL" id="JAVDQA010000011">
    <property type="protein sequence ID" value="MDR6302168.1"/>
    <property type="molecule type" value="Genomic_DNA"/>
</dbReference>
<keyword evidence="2" id="KW-0479">Metal-binding</keyword>
<evidence type="ECO:0000313" key="10">
    <source>
        <dbReference type="EMBL" id="MDR6302168.1"/>
    </source>
</evidence>
<reference evidence="10 11" key="1">
    <citation type="submission" date="2023-07" db="EMBL/GenBank/DDBJ databases">
        <title>Genomic Encyclopedia of Type Strains, Phase IV (KMG-IV): sequencing the most valuable type-strain genomes for metagenomic binning, comparative biology and taxonomic classification.</title>
        <authorList>
            <person name="Goeker M."/>
        </authorList>
    </citation>
    <scope>NUCLEOTIDE SEQUENCE [LARGE SCALE GENOMIC DNA]</scope>
    <source>
        <strain evidence="10 11">DSM 102814</strain>
    </source>
</reference>
<evidence type="ECO:0000256" key="3">
    <source>
        <dbReference type="ARBA" id="ARBA00022763"/>
    </source>
</evidence>
<keyword evidence="6" id="KW-0411">Iron-sulfur</keyword>
<keyword evidence="8" id="KW-0234">DNA repair</keyword>
<gene>
    <name evidence="8" type="primary">nth</name>
    <name evidence="10" type="ORF">GGR31_002847</name>
</gene>
<evidence type="ECO:0000256" key="8">
    <source>
        <dbReference type="HAMAP-Rule" id="MF_00942"/>
    </source>
</evidence>
<dbReference type="CDD" id="cd00056">
    <property type="entry name" value="ENDO3c"/>
    <property type="match status" value="1"/>
</dbReference>
<keyword evidence="1" id="KW-0004">4Fe-4S</keyword>
<comment type="caution">
    <text evidence="8">Lacks conserved residue(s) required for the propagation of feature annotation.</text>
</comment>
<organism evidence="10 11">
    <name type="scientific">Mesonia maritima</name>
    <dbReference type="NCBI Taxonomy" id="1793873"/>
    <lineage>
        <taxon>Bacteria</taxon>
        <taxon>Pseudomonadati</taxon>
        <taxon>Bacteroidota</taxon>
        <taxon>Flavobacteriia</taxon>
        <taxon>Flavobacteriales</taxon>
        <taxon>Flavobacteriaceae</taxon>
        <taxon>Mesonia</taxon>
    </lineage>
</organism>
<dbReference type="SMART" id="SM00478">
    <property type="entry name" value="ENDO3c"/>
    <property type="match status" value="1"/>
</dbReference>
<keyword evidence="4 8" id="KW-0378">Hydrolase</keyword>
<protein>
    <recommendedName>
        <fullName evidence="8">Endonuclease III</fullName>
        <ecNumber evidence="8">4.2.99.18</ecNumber>
    </recommendedName>
    <alternativeName>
        <fullName evidence="8">DNA-(apurinic or apyrimidinic site) lyase</fullName>
    </alternativeName>
</protein>
<keyword evidence="11" id="KW-1185">Reference proteome</keyword>
<keyword evidence="8 10" id="KW-0456">Lyase</keyword>
<evidence type="ECO:0000256" key="1">
    <source>
        <dbReference type="ARBA" id="ARBA00022485"/>
    </source>
</evidence>
<dbReference type="InterPro" id="IPR003265">
    <property type="entry name" value="HhH-GPD_domain"/>
</dbReference>